<dbReference type="InterPro" id="IPR014729">
    <property type="entry name" value="Rossmann-like_a/b/a_fold"/>
</dbReference>
<dbReference type="STRING" id="1333845.SAMN04487895_103333"/>
<dbReference type="InterPro" id="IPR049940">
    <property type="entry name" value="GluQ/Sye"/>
</dbReference>
<protein>
    <recommendedName>
        <fullName evidence="7">Glutamyl-Q tRNA(Asp) synthetase</fullName>
        <shortName evidence="7">Glu-Q-RSs</shortName>
        <ecNumber evidence="7">6.1.1.-</ecNumber>
    </recommendedName>
</protein>
<gene>
    <name evidence="7" type="primary">gluQ</name>
    <name evidence="10" type="ORF">SAMN04487895_103333</name>
</gene>
<accession>A0A1H8K8J1</accession>
<dbReference type="HAMAP" id="MF_01428">
    <property type="entry name" value="Glu_Q_tRNA_synth"/>
    <property type="match status" value="1"/>
</dbReference>
<dbReference type="NCBIfam" id="TIGR03838">
    <property type="entry name" value="queuosine_YadB"/>
    <property type="match status" value="1"/>
</dbReference>
<keyword evidence="5 7" id="KW-0067">ATP-binding</keyword>
<dbReference type="GO" id="GO:0005524">
    <property type="term" value="F:ATP binding"/>
    <property type="evidence" value="ECO:0007669"/>
    <property type="project" value="UniProtKB-KW"/>
</dbReference>
<dbReference type="InterPro" id="IPR020058">
    <property type="entry name" value="Glu/Gln-tRNA-synth_Ib_cat-dom"/>
</dbReference>
<evidence type="ECO:0000256" key="6">
    <source>
        <dbReference type="ARBA" id="ARBA00023146"/>
    </source>
</evidence>
<evidence type="ECO:0000313" key="11">
    <source>
        <dbReference type="Proteomes" id="UP000198809"/>
    </source>
</evidence>
<evidence type="ECO:0000256" key="3">
    <source>
        <dbReference type="ARBA" id="ARBA00022741"/>
    </source>
</evidence>
<dbReference type="GO" id="GO:0006400">
    <property type="term" value="P:tRNA modification"/>
    <property type="evidence" value="ECO:0007669"/>
    <property type="project" value="InterPro"/>
</dbReference>
<feature type="binding site" evidence="7">
    <location>
        <position position="219"/>
    </location>
    <ligand>
        <name>L-glutamate</name>
        <dbReference type="ChEBI" id="CHEBI:29985"/>
    </ligand>
</feature>
<dbReference type="GO" id="GO:0006424">
    <property type="term" value="P:glutamyl-tRNA aminoacylation"/>
    <property type="evidence" value="ECO:0007669"/>
    <property type="project" value="InterPro"/>
</dbReference>
<evidence type="ECO:0000313" key="10">
    <source>
        <dbReference type="EMBL" id="SEN89244.1"/>
    </source>
</evidence>
<dbReference type="NCBIfam" id="NF004315">
    <property type="entry name" value="PRK05710.1-4"/>
    <property type="match status" value="1"/>
</dbReference>
<feature type="binding site" evidence="7">
    <location>
        <begin position="14"/>
        <end position="18"/>
    </location>
    <ligand>
        <name>L-glutamate</name>
        <dbReference type="ChEBI" id="CHEBI:29985"/>
    </ligand>
</feature>
<feature type="short sequence motif" description="'KMSKS' region" evidence="7">
    <location>
        <begin position="257"/>
        <end position="261"/>
    </location>
</feature>
<feature type="binding site" evidence="7">
    <location>
        <position position="50"/>
    </location>
    <ligand>
        <name>L-glutamate</name>
        <dbReference type="ChEBI" id="CHEBI:29985"/>
    </ligand>
</feature>
<dbReference type="GO" id="GO:0005829">
    <property type="term" value="C:cytosol"/>
    <property type="evidence" value="ECO:0007669"/>
    <property type="project" value="TreeGrafter"/>
</dbReference>
<keyword evidence="8" id="KW-0648">Protein biosynthesis</keyword>
<dbReference type="Proteomes" id="UP000198809">
    <property type="component" value="Unassembled WGS sequence"/>
</dbReference>
<dbReference type="Gene3D" id="3.40.50.620">
    <property type="entry name" value="HUPs"/>
    <property type="match status" value="1"/>
</dbReference>
<evidence type="ECO:0000256" key="4">
    <source>
        <dbReference type="ARBA" id="ARBA00022833"/>
    </source>
</evidence>
<evidence type="ECO:0000256" key="7">
    <source>
        <dbReference type="HAMAP-Rule" id="MF_01428"/>
    </source>
</evidence>
<dbReference type="InterPro" id="IPR000924">
    <property type="entry name" value="Glu/Gln-tRNA-synth"/>
</dbReference>
<comment type="cofactor">
    <cofactor evidence="7">
        <name>Zn(2+)</name>
        <dbReference type="ChEBI" id="CHEBI:29105"/>
    </cofactor>
    <text evidence="7">Binds 1 zinc ion per subunit.</text>
</comment>
<keyword evidence="6 7" id="KW-0030">Aminoacyl-tRNA synthetase</keyword>
<feature type="binding site" evidence="7">
    <location>
        <position position="201"/>
    </location>
    <ligand>
        <name>L-glutamate</name>
        <dbReference type="ChEBI" id="CHEBI:29985"/>
    </ligand>
</feature>
<keyword evidence="1 7" id="KW-0436">Ligase</keyword>
<dbReference type="RefSeq" id="WP_246590520.1">
    <property type="nucleotide sequence ID" value="NZ_CP076607.1"/>
</dbReference>
<evidence type="ECO:0000259" key="9">
    <source>
        <dbReference type="Pfam" id="PF00749"/>
    </source>
</evidence>
<sequence>MFTDIDPAGSVRGRFAPSPSGNIHIGNALAALMAWLQIRSRNGKLVLRMEDIDTARCRPEYARHIVEDLRWLGLDWDEGPDVGGPYGPYVQSERLKLYEAALDRLKAGGRLYPCYCSRHDILAAAAAPHGLASEGPVYPGTCRHLSPEEAGRRSLSKTPSLRFAVPSGEISFTDGVAGNRRINAAAGGDFIVRRADGIFSYQLAVVVDDALMGITDVLRGADLLDSTPRQLMLYEALGWKPPRFAHVPLLMDRDGRRLAKRHGGITLAELREAGVAPQTVTGWLAWAAGLLPEPLQVSPDDLIQSFRLERISRDDNVVTPDMLGRLHPSLGQQEK</sequence>
<dbReference type="NCBIfam" id="NF004314">
    <property type="entry name" value="PRK05710.1-3"/>
    <property type="match status" value="1"/>
</dbReference>
<keyword evidence="2 7" id="KW-0479">Metal-binding</keyword>
<organism evidence="10 11">
    <name type="scientific">Paenibacillus sophorae</name>
    <dbReference type="NCBI Taxonomy" id="1333845"/>
    <lineage>
        <taxon>Bacteria</taxon>
        <taxon>Bacillati</taxon>
        <taxon>Bacillota</taxon>
        <taxon>Bacilli</taxon>
        <taxon>Bacillales</taxon>
        <taxon>Paenibacillaceae</taxon>
        <taxon>Paenibacillus</taxon>
    </lineage>
</organism>
<feature type="binding site" evidence="7">
    <location>
        <position position="114"/>
    </location>
    <ligand>
        <name>Zn(2+)</name>
        <dbReference type="ChEBI" id="CHEBI:29105"/>
    </ligand>
</feature>
<dbReference type="InterPro" id="IPR001412">
    <property type="entry name" value="aa-tRNA-synth_I_CS"/>
</dbReference>
<dbReference type="EC" id="6.1.1.-" evidence="7"/>
<evidence type="ECO:0000256" key="2">
    <source>
        <dbReference type="ARBA" id="ARBA00022723"/>
    </source>
</evidence>
<dbReference type="PROSITE" id="PS00178">
    <property type="entry name" value="AA_TRNA_LIGASE_I"/>
    <property type="match status" value="1"/>
</dbReference>
<feature type="binding site" evidence="7">
    <location>
        <position position="142"/>
    </location>
    <ligand>
        <name>Zn(2+)</name>
        <dbReference type="ChEBI" id="CHEBI:29105"/>
    </ligand>
</feature>
<evidence type="ECO:0000256" key="8">
    <source>
        <dbReference type="RuleBase" id="RU363037"/>
    </source>
</evidence>
<dbReference type="GO" id="GO:0008270">
    <property type="term" value="F:zinc ion binding"/>
    <property type="evidence" value="ECO:0007669"/>
    <property type="project" value="UniProtKB-UniRule"/>
</dbReference>
<dbReference type="SUPFAM" id="SSF52374">
    <property type="entry name" value="Nucleotidylyl transferase"/>
    <property type="match status" value="1"/>
</dbReference>
<proteinExistence type="inferred from homology"/>
<dbReference type="AlphaFoldDB" id="A0A1H8K8J1"/>
<feature type="binding site" evidence="7">
    <location>
        <position position="116"/>
    </location>
    <ligand>
        <name>Zn(2+)</name>
        <dbReference type="ChEBI" id="CHEBI:29105"/>
    </ligand>
</feature>
<keyword evidence="4 7" id="KW-0862">Zinc</keyword>
<dbReference type="GO" id="GO:0004818">
    <property type="term" value="F:glutamate-tRNA ligase activity"/>
    <property type="evidence" value="ECO:0007669"/>
    <property type="project" value="TreeGrafter"/>
</dbReference>
<evidence type="ECO:0000256" key="5">
    <source>
        <dbReference type="ARBA" id="ARBA00022840"/>
    </source>
</evidence>
<dbReference type="InterPro" id="IPR022380">
    <property type="entry name" value="Glu-Q_tRNA(Asp)_Synthase"/>
</dbReference>
<evidence type="ECO:0000256" key="1">
    <source>
        <dbReference type="ARBA" id="ARBA00022598"/>
    </source>
</evidence>
<comment type="function">
    <text evidence="7">Catalyzes the tRNA-independent activation of glutamate in presence of ATP and the subsequent transfer of glutamate onto a tRNA(Asp). Glutamate is transferred on the 2-amino-5-(4,5-dihydroxy-2-cyclopenten-1-yl) moiety of the queuosine in the wobble position of the QUC anticodon.</text>
</comment>
<keyword evidence="3 7" id="KW-0547">Nucleotide-binding</keyword>
<dbReference type="PRINTS" id="PR00987">
    <property type="entry name" value="TRNASYNTHGLU"/>
</dbReference>
<dbReference type="PANTHER" id="PTHR43311">
    <property type="entry name" value="GLUTAMATE--TRNA LIGASE"/>
    <property type="match status" value="1"/>
</dbReference>
<feature type="short sequence motif" description="'HIGH' region" evidence="7">
    <location>
        <begin position="17"/>
        <end position="27"/>
    </location>
</feature>
<feature type="binding site" evidence="7">
    <location>
        <position position="138"/>
    </location>
    <ligand>
        <name>Zn(2+)</name>
        <dbReference type="ChEBI" id="CHEBI:29105"/>
    </ligand>
</feature>
<name>A0A1H8K8J1_9BACL</name>
<dbReference type="Pfam" id="PF00749">
    <property type="entry name" value="tRNA-synt_1c"/>
    <property type="match status" value="1"/>
</dbReference>
<reference evidence="10 11" key="1">
    <citation type="submission" date="2016-10" db="EMBL/GenBank/DDBJ databases">
        <authorList>
            <person name="de Groot N.N."/>
        </authorList>
    </citation>
    <scope>NUCLEOTIDE SEQUENCE [LARGE SCALE GENOMIC DNA]</scope>
    <source>
        <strain evidence="10 11">CGMCC 1.10238</strain>
    </source>
</reference>
<comment type="similarity">
    <text evidence="7">Belongs to the class-I aminoacyl-tRNA synthetase family. GluQ subfamily.</text>
</comment>
<dbReference type="PANTHER" id="PTHR43311:SF1">
    <property type="entry name" value="GLUTAMYL-Q TRNA(ASP) SYNTHETASE"/>
    <property type="match status" value="1"/>
</dbReference>
<feature type="binding site" evidence="7">
    <location>
        <position position="260"/>
    </location>
    <ligand>
        <name>ATP</name>
        <dbReference type="ChEBI" id="CHEBI:30616"/>
    </ligand>
</feature>
<dbReference type="EMBL" id="FODH01000003">
    <property type="protein sequence ID" value="SEN89244.1"/>
    <property type="molecule type" value="Genomic_DNA"/>
</dbReference>
<feature type="domain" description="Glutamyl/glutaminyl-tRNA synthetase class Ib catalytic" evidence="9">
    <location>
        <begin position="11"/>
        <end position="281"/>
    </location>
</feature>